<dbReference type="Proteomes" id="UP000223596">
    <property type="component" value="Unassembled WGS sequence"/>
</dbReference>
<dbReference type="InterPro" id="IPR045584">
    <property type="entry name" value="Pilin-like"/>
</dbReference>
<keyword evidence="1" id="KW-1133">Transmembrane helix</keyword>
<dbReference type="EMBL" id="PDBW01000001">
    <property type="protein sequence ID" value="PFH02391.1"/>
    <property type="molecule type" value="Genomic_DNA"/>
</dbReference>
<dbReference type="NCBIfam" id="TIGR02532">
    <property type="entry name" value="IV_pilin_GFxxxE"/>
    <property type="match status" value="1"/>
</dbReference>
<evidence type="ECO:0000256" key="1">
    <source>
        <dbReference type="SAM" id="Phobius"/>
    </source>
</evidence>
<dbReference type="RefSeq" id="WP_003515752.1">
    <property type="nucleotide sequence ID" value="NZ_CP013828.1"/>
</dbReference>
<dbReference type="SUPFAM" id="SSF54523">
    <property type="entry name" value="Pili subunits"/>
    <property type="match status" value="1"/>
</dbReference>
<feature type="transmembrane region" description="Helical" evidence="1">
    <location>
        <begin position="20"/>
        <end position="41"/>
    </location>
</feature>
<name>A0AB36TFL7_ACETH</name>
<proteinExistence type="predicted"/>
<protein>
    <submittedName>
        <fullName evidence="2">Prepilin-type N-terminal cleavage/methylation domain-containing protein</fullName>
    </submittedName>
</protein>
<dbReference type="Pfam" id="PF07963">
    <property type="entry name" value="N_methyl"/>
    <property type="match status" value="1"/>
</dbReference>
<keyword evidence="1" id="KW-0812">Transmembrane</keyword>
<keyword evidence="1" id="KW-0472">Membrane</keyword>
<reference evidence="2 3" key="1">
    <citation type="submission" date="2017-09" db="EMBL/GenBank/DDBJ databases">
        <title>Evaluation of Pacific Biosciences Sequencing Technology to Finishing C. thermocellum Genome Sequences.</title>
        <authorList>
            <person name="Brown S."/>
        </authorList>
    </citation>
    <scope>NUCLEOTIDE SEQUENCE [LARGE SCALE GENOMIC DNA]</scope>
    <source>
        <strain evidence="2 3">AD2</strain>
    </source>
</reference>
<gene>
    <name evidence="2" type="ORF">M972_111162</name>
</gene>
<accession>A0AB36TFL7</accession>
<dbReference type="InterPro" id="IPR012902">
    <property type="entry name" value="N_methyl_site"/>
</dbReference>
<sequence>MVRLFRKLNNNKGMTLVEVVVALALLGILVVPITIGFMNTIRIAKLIERQTEVNAVSEVVKDQVAEALIQQNYPLTLLESAPTGTEWYLRPFIADAKSTPDVEKKSPNLAVVYSSGAKNEKYFYTVSYKHESCYDPEYPYTYHVIVNILTKNNKGEIKTLNTFKIAANVNTTL</sequence>
<dbReference type="AlphaFoldDB" id="A0AB36TFL7"/>
<evidence type="ECO:0000313" key="3">
    <source>
        <dbReference type="Proteomes" id="UP000223596"/>
    </source>
</evidence>
<comment type="caution">
    <text evidence="2">The sequence shown here is derived from an EMBL/GenBank/DDBJ whole genome shotgun (WGS) entry which is preliminary data.</text>
</comment>
<evidence type="ECO:0000313" key="2">
    <source>
        <dbReference type="EMBL" id="PFH02391.1"/>
    </source>
</evidence>
<organism evidence="2 3">
    <name type="scientific">Acetivibrio thermocellus AD2</name>
    <dbReference type="NCBI Taxonomy" id="1138384"/>
    <lineage>
        <taxon>Bacteria</taxon>
        <taxon>Bacillati</taxon>
        <taxon>Bacillota</taxon>
        <taxon>Clostridia</taxon>
        <taxon>Eubacteriales</taxon>
        <taxon>Oscillospiraceae</taxon>
        <taxon>Acetivibrio</taxon>
    </lineage>
</organism>